<dbReference type="Pfam" id="PF23317">
    <property type="entry name" value="YVC1_C"/>
    <property type="match status" value="1"/>
</dbReference>
<dbReference type="GO" id="GO:0005227">
    <property type="term" value="F:calcium-activated cation channel activity"/>
    <property type="evidence" value="ECO:0007669"/>
    <property type="project" value="EnsemblFungi"/>
</dbReference>
<feature type="transmembrane region" description="Helical" evidence="1">
    <location>
        <begin position="325"/>
        <end position="345"/>
    </location>
</feature>
<evidence type="ECO:0008006" key="6">
    <source>
        <dbReference type="Google" id="ProtNLM"/>
    </source>
</evidence>
<dbReference type="GO" id="GO:0000329">
    <property type="term" value="C:fungal-type vacuole membrane"/>
    <property type="evidence" value="ECO:0007669"/>
    <property type="project" value="EnsemblFungi"/>
</dbReference>
<feature type="transmembrane region" description="Helical" evidence="1">
    <location>
        <begin position="224"/>
        <end position="244"/>
    </location>
</feature>
<dbReference type="EMBL" id="KV454211">
    <property type="protein sequence ID" value="ODQ59134.1"/>
    <property type="molecule type" value="Genomic_DNA"/>
</dbReference>
<feature type="transmembrane region" description="Helical" evidence="1">
    <location>
        <begin position="294"/>
        <end position="313"/>
    </location>
</feature>
<keyword evidence="1" id="KW-1133">Transmembrane helix</keyword>
<organism evidence="4 5">
    <name type="scientific">Wickerhamomyces anomalus (strain ATCC 58044 / CBS 1984 / NCYC 433 / NRRL Y-366-8)</name>
    <name type="common">Yeast</name>
    <name type="synonym">Hansenula anomala</name>
    <dbReference type="NCBI Taxonomy" id="683960"/>
    <lineage>
        <taxon>Eukaryota</taxon>
        <taxon>Fungi</taxon>
        <taxon>Dikarya</taxon>
        <taxon>Ascomycota</taxon>
        <taxon>Saccharomycotina</taxon>
        <taxon>Saccharomycetes</taxon>
        <taxon>Phaffomycetales</taxon>
        <taxon>Wickerhamomycetaceae</taxon>
        <taxon>Wickerhamomyces</taxon>
    </lineage>
</organism>
<reference evidence="4 5" key="1">
    <citation type="journal article" date="2016" name="Proc. Natl. Acad. Sci. U.S.A.">
        <title>Comparative genomics of biotechnologically important yeasts.</title>
        <authorList>
            <person name="Riley R."/>
            <person name="Haridas S."/>
            <person name="Wolfe K.H."/>
            <person name="Lopes M.R."/>
            <person name="Hittinger C.T."/>
            <person name="Goeker M."/>
            <person name="Salamov A.A."/>
            <person name="Wisecaver J.H."/>
            <person name="Long T.M."/>
            <person name="Calvey C.H."/>
            <person name="Aerts A.L."/>
            <person name="Barry K.W."/>
            <person name="Choi C."/>
            <person name="Clum A."/>
            <person name="Coughlan A.Y."/>
            <person name="Deshpande S."/>
            <person name="Douglass A.P."/>
            <person name="Hanson S.J."/>
            <person name="Klenk H.-P."/>
            <person name="LaButti K.M."/>
            <person name="Lapidus A."/>
            <person name="Lindquist E.A."/>
            <person name="Lipzen A.M."/>
            <person name="Meier-Kolthoff J.P."/>
            <person name="Ohm R.A."/>
            <person name="Otillar R.P."/>
            <person name="Pangilinan J.L."/>
            <person name="Peng Y."/>
            <person name="Rokas A."/>
            <person name="Rosa C.A."/>
            <person name="Scheuner C."/>
            <person name="Sibirny A.A."/>
            <person name="Slot J.C."/>
            <person name="Stielow J.B."/>
            <person name="Sun H."/>
            <person name="Kurtzman C.P."/>
            <person name="Blackwell M."/>
            <person name="Grigoriev I.V."/>
            <person name="Jeffries T.W."/>
        </authorList>
    </citation>
    <scope>NUCLEOTIDE SEQUENCE [LARGE SCALE GENOMIC DNA]</scope>
    <source>
        <strain evidence="5">ATCC 58044 / CBS 1984 / NCYC 433 / NRRL Y-366-8</strain>
    </source>
</reference>
<feature type="domain" description="YVC1 N-terminal linker helical" evidence="2">
    <location>
        <begin position="25"/>
        <end position="215"/>
    </location>
</feature>
<dbReference type="GO" id="GO:1990816">
    <property type="term" value="C:vacuole-mitochondrion membrane contact site"/>
    <property type="evidence" value="ECO:0007669"/>
    <property type="project" value="EnsemblFungi"/>
</dbReference>
<feature type="domain" description="Calcium channel YVC1-like C-terminal transmembrane" evidence="3">
    <location>
        <begin position="253"/>
        <end position="529"/>
    </location>
</feature>
<dbReference type="GO" id="GO:0005267">
    <property type="term" value="F:potassium channel activity"/>
    <property type="evidence" value="ECO:0007669"/>
    <property type="project" value="EnsemblFungi"/>
</dbReference>
<feature type="transmembrane region" description="Helical" evidence="1">
    <location>
        <begin position="426"/>
        <end position="447"/>
    </location>
</feature>
<keyword evidence="1" id="KW-0812">Transmembrane</keyword>
<keyword evidence="5" id="KW-1185">Reference proteome</keyword>
<dbReference type="Proteomes" id="UP000094112">
    <property type="component" value="Unassembled WGS sequence"/>
</dbReference>
<dbReference type="AlphaFoldDB" id="A0A1E3P1R4"/>
<dbReference type="GO" id="GO:0005244">
    <property type="term" value="F:voltage-gated monoatomic ion channel activity"/>
    <property type="evidence" value="ECO:0007669"/>
    <property type="project" value="EnsemblFungi"/>
</dbReference>
<dbReference type="PANTHER" id="PTHR35859:SF5">
    <property type="entry name" value="ION TRANSPORT DOMAIN-CONTAINING PROTEIN"/>
    <property type="match status" value="1"/>
</dbReference>
<evidence type="ECO:0000313" key="4">
    <source>
        <dbReference type="EMBL" id="ODQ59134.1"/>
    </source>
</evidence>
<dbReference type="PANTHER" id="PTHR35859">
    <property type="entry name" value="NONSELECTIVE CATION CHANNEL PROTEIN"/>
    <property type="match status" value="1"/>
</dbReference>
<dbReference type="InterPro" id="IPR052971">
    <property type="entry name" value="TRP_calcium_channel"/>
</dbReference>
<dbReference type="GO" id="GO:0097553">
    <property type="term" value="P:calcium ion transmembrane import into cytosol"/>
    <property type="evidence" value="ECO:0007669"/>
    <property type="project" value="EnsemblFungi"/>
</dbReference>
<evidence type="ECO:0000259" key="3">
    <source>
        <dbReference type="Pfam" id="PF23317"/>
    </source>
</evidence>
<keyword evidence="1" id="KW-0472">Membrane</keyword>
<dbReference type="Pfam" id="PF23190">
    <property type="entry name" value="LHD_TRPY1"/>
    <property type="match status" value="1"/>
</dbReference>
<protein>
    <recommendedName>
        <fullName evidence="6">Ion transport domain-containing protein</fullName>
    </recommendedName>
</protein>
<evidence type="ECO:0000259" key="2">
    <source>
        <dbReference type="Pfam" id="PF23190"/>
    </source>
</evidence>
<dbReference type="GeneID" id="30202175"/>
<dbReference type="OrthoDB" id="301415at2759"/>
<feature type="transmembrane region" description="Helical" evidence="1">
    <location>
        <begin position="366"/>
        <end position="384"/>
    </location>
</feature>
<evidence type="ECO:0000313" key="5">
    <source>
        <dbReference type="Proteomes" id="UP000094112"/>
    </source>
</evidence>
<proteinExistence type="predicted"/>
<gene>
    <name evidence="4" type="ORF">WICANDRAFT_79663</name>
</gene>
<dbReference type="RefSeq" id="XP_019038341.1">
    <property type="nucleotide sequence ID" value="XM_019184929.1"/>
</dbReference>
<dbReference type="GO" id="GO:0005262">
    <property type="term" value="F:calcium channel activity"/>
    <property type="evidence" value="ECO:0007669"/>
    <property type="project" value="EnsemblFungi"/>
</dbReference>
<name>A0A1E3P1R4_WICAA</name>
<sequence>MAEDYLLPLTEDQVNTFTPPSPRQVLKICLNLKYLIDEIIPVQFDPSVVLSPDSKIINNRVLKLALQAAGGQGDGVTGSSSSKYRAVLIFALLKVCGWYWELSSTEIHDSELYDLRASTAQVLAKLIIEQENDDKYLFIQMLCRRYVVNLNTVDSEPLNALELAVDMHSTIVIGSAGYQRCMKWLWRGWIVQSAKDPQSYVLYKDISKSNLSSHFNPDRIKTPLYQYSLEIFFSLIYLALYTIVVNQSDRTVMPVDFWEGAYYFFTCSYIIDELTKLYHVGLNYLSFWNIFNDTMYAIVSGSIILRFLSLTHAHDSPAGIHLDEASFRILSLAAPFMWIRLLLYLDAQRFVGAMIVVIKTMIRESMIFFVLLTIVIAGFLQGFLGLDSADGKRDATYLIVQNLGKTVLGAGDFNAFKRFAPPYAAVLYYFYSFLISVILLNILIALFSSAYSKIYDNAIDEYMALVAQKTLRYIRAPDVCVYVPPLNIIELIFSPLALVLSPKSYSTLNYRIMVICYSPYLSWIALKEARESRRIQYNRIKGLADDANEFDREWDLTDGYQDDYEGIFATGGAESSNERVNEDLRAQYNAERVDPHFNVGKQWYKRVKSIAPPVDQGTTVGVGWELYPLYEKIDQLTNLVEKVVAENKELKEELKK</sequence>
<dbReference type="GO" id="GO:0030003">
    <property type="term" value="P:intracellular monoatomic cation homeostasis"/>
    <property type="evidence" value="ECO:0007669"/>
    <property type="project" value="EnsemblFungi"/>
</dbReference>
<dbReference type="InterPro" id="IPR056337">
    <property type="entry name" value="LHD_YVC1"/>
</dbReference>
<dbReference type="STRING" id="683960.A0A1E3P1R4"/>
<feature type="transmembrane region" description="Helical" evidence="1">
    <location>
        <begin position="508"/>
        <end position="526"/>
    </location>
</feature>
<feature type="transmembrane region" description="Helical" evidence="1">
    <location>
        <begin position="479"/>
        <end position="502"/>
    </location>
</feature>
<dbReference type="InterPro" id="IPR056336">
    <property type="entry name" value="YVC1_C"/>
</dbReference>
<dbReference type="GO" id="GO:0005272">
    <property type="term" value="F:sodium channel activity"/>
    <property type="evidence" value="ECO:0007669"/>
    <property type="project" value="EnsemblFungi"/>
</dbReference>
<accession>A0A1E3P1R4</accession>
<evidence type="ECO:0000256" key="1">
    <source>
        <dbReference type="SAM" id="Phobius"/>
    </source>
</evidence>